<protein>
    <submittedName>
        <fullName evidence="4">Putative reverse transcriptase domain-containing protein</fullName>
    </submittedName>
</protein>
<feature type="region of interest" description="Disordered" evidence="1">
    <location>
        <begin position="209"/>
        <end position="270"/>
    </location>
</feature>
<dbReference type="InterPro" id="IPR056924">
    <property type="entry name" value="SH3_Tf2-1"/>
</dbReference>
<feature type="domain" description="Tf2-1-like SH3-like" evidence="3">
    <location>
        <begin position="723"/>
        <end position="787"/>
    </location>
</feature>
<dbReference type="Pfam" id="PF17921">
    <property type="entry name" value="Integrase_H2C2"/>
    <property type="match status" value="1"/>
</dbReference>
<keyword evidence="4" id="KW-0548">Nucleotidyltransferase</keyword>
<proteinExistence type="predicted"/>
<evidence type="ECO:0000259" key="2">
    <source>
        <dbReference type="Pfam" id="PF17921"/>
    </source>
</evidence>
<feature type="compositionally biased region" description="Acidic residues" evidence="1">
    <location>
        <begin position="221"/>
        <end position="235"/>
    </location>
</feature>
<dbReference type="GO" id="GO:0003964">
    <property type="term" value="F:RNA-directed DNA polymerase activity"/>
    <property type="evidence" value="ECO:0007669"/>
    <property type="project" value="UniProtKB-KW"/>
</dbReference>
<accession>A0A6L2KC26</accession>
<dbReference type="PANTHER" id="PTHR46148">
    <property type="entry name" value="CHROMO DOMAIN-CONTAINING PROTEIN"/>
    <property type="match status" value="1"/>
</dbReference>
<dbReference type="AlphaFoldDB" id="A0A6L2KC26"/>
<feature type="compositionally biased region" description="Gly residues" evidence="1">
    <location>
        <begin position="239"/>
        <end position="261"/>
    </location>
</feature>
<feature type="domain" description="Integrase zinc-binding" evidence="2">
    <location>
        <begin position="503"/>
        <end position="549"/>
    </location>
</feature>
<dbReference type="PANTHER" id="PTHR46148:SF59">
    <property type="entry name" value="NUCLEOTIDYLTRANSFERASE, RIBONUCLEASE H"/>
    <property type="match status" value="1"/>
</dbReference>
<keyword evidence="4" id="KW-0695">RNA-directed DNA polymerase</keyword>
<dbReference type="Pfam" id="PF24626">
    <property type="entry name" value="SH3_Tf2-1"/>
    <property type="match status" value="1"/>
</dbReference>
<dbReference type="Pfam" id="PF14223">
    <property type="entry name" value="Retrotran_gag_2"/>
    <property type="match status" value="1"/>
</dbReference>
<organism evidence="4">
    <name type="scientific">Tanacetum cinerariifolium</name>
    <name type="common">Dalmatian daisy</name>
    <name type="synonym">Chrysanthemum cinerariifolium</name>
    <dbReference type="NCBI Taxonomy" id="118510"/>
    <lineage>
        <taxon>Eukaryota</taxon>
        <taxon>Viridiplantae</taxon>
        <taxon>Streptophyta</taxon>
        <taxon>Embryophyta</taxon>
        <taxon>Tracheophyta</taxon>
        <taxon>Spermatophyta</taxon>
        <taxon>Magnoliopsida</taxon>
        <taxon>eudicotyledons</taxon>
        <taxon>Gunneridae</taxon>
        <taxon>Pentapetalae</taxon>
        <taxon>asterids</taxon>
        <taxon>campanulids</taxon>
        <taxon>Asterales</taxon>
        <taxon>Asteraceae</taxon>
        <taxon>Asteroideae</taxon>
        <taxon>Anthemideae</taxon>
        <taxon>Anthemidinae</taxon>
        <taxon>Tanacetum</taxon>
    </lineage>
</organism>
<comment type="caution">
    <text evidence="4">The sequence shown here is derived from an EMBL/GenBank/DDBJ whole genome shotgun (WGS) entry which is preliminary data.</text>
</comment>
<gene>
    <name evidence="4" type="ORF">Tci_017603</name>
</gene>
<keyword evidence="4" id="KW-0808">Transferase</keyword>
<evidence type="ECO:0000256" key="1">
    <source>
        <dbReference type="SAM" id="MobiDB-lite"/>
    </source>
</evidence>
<evidence type="ECO:0000313" key="4">
    <source>
        <dbReference type="EMBL" id="GEU45625.1"/>
    </source>
</evidence>
<dbReference type="Gene3D" id="1.10.340.70">
    <property type="match status" value="1"/>
</dbReference>
<sequence length="1038" mass="120522">MGSFAVRIRSPVAELIHDDDTKESYEAYMAKEVGIGVDVSVRIETEDEVNVEVESSARGTVEIRVDRVTQPVVSDDIAEPVKEDFLDLVGVDGSREVMQIRLDVVMHELYDHMHSAAMSERIGILERERENTGLRGMLCVKRERERVGRLQRCMSYTQQDLRQIRHFRYYDRVRFGRLETTMRTTRFGMTPESIEEMIARRVAEALENYDANRNQGPLVESGDEHEDENEDDNDDGYGNRNGGGNGNGNGNGNENRGGNGHRNGEGNRYGNPNMNFRGFMPVVRKCTYQDFVKCQPLNFTGTEGLVGLAHWFEKMEMVFYISNYPQRYQVKYASCTLLNSALTWWNSYKRTVGADAAYAMTWKELMKFMNQVLVLLYTRMVLEEEDQVEKVMLIRILRIRGGTIITRETTVDNNHPFKRQSVSGQNVAMAYTVGNNEKKGYARMDWLAKHHVVIVCDEKIVRVSYGDEVLIIPDDGCSGGSKSRLIIISCTKTHKSWISYFGDLRALIMHELHKSKYFIHPRSDKIYHNLKNLYWWPNMKAEIATYVRSQVGFVMRFDSSRSVMIDYIHSCYIVCRVLSFLFFVEMIDIEHTDSFDMDELTQSTWENKLMEKLTRQYLKEVVSRHEVPVSIISNRDGRFTSHFWQSLQKALEDMLRTCVLDFRRSWDRHLPLAEVGGSQLTGPEIIHETTEKIIQIKSQIQASCDHQKRYADVRRKPLEFQVGDKVMLKVSSWKGMIRFSKRGKLNPRYTGPFKIIAKVGIVAYRLELLEQLSRVYSTFHVSNLKKCLSDETLAISLDEIQIDDKLHFIEELTEITNREVKHSKQISGSKDRPPMLVPGNYVQWKSRIKRYIDTKPNHELIHYCLENPPYKLDCQDIKVPVSEGSPITTTNRICETYKNVSQDIRDQLNAESEAVQIILTGIDNDIYSTVDACLDACEMRKAIERLKQGESINVQDLETNMYWEFRKFTSQDGESLESYYSRFYKMMNELIKNQCKVTNHQVNVQFLLQLQPEWQRFVTLIKQSQELKTISYHKLMTS</sequence>
<reference evidence="4" key="1">
    <citation type="journal article" date="2019" name="Sci. Rep.">
        <title>Draft genome of Tanacetum cinerariifolium, the natural source of mosquito coil.</title>
        <authorList>
            <person name="Yamashiro T."/>
            <person name="Shiraishi A."/>
            <person name="Satake H."/>
            <person name="Nakayama K."/>
        </authorList>
    </citation>
    <scope>NUCLEOTIDE SEQUENCE</scope>
</reference>
<dbReference type="InterPro" id="IPR041588">
    <property type="entry name" value="Integrase_H2C2"/>
</dbReference>
<evidence type="ECO:0000259" key="3">
    <source>
        <dbReference type="Pfam" id="PF24626"/>
    </source>
</evidence>
<dbReference type="EMBL" id="BKCJ010002011">
    <property type="protein sequence ID" value="GEU45625.1"/>
    <property type="molecule type" value="Genomic_DNA"/>
</dbReference>
<name>A0A6L2KC26_TANCI</name>